<comment type="caution">
    <text evidence="2">The sequence shown here is derived from an EMBL/GenBank/DDBJ whole genome shotgun (WGS) entry which is preliminary data.</text>
</comment>
<evidence type="ECO:0000313" key="2">
    <source>
        <dbReference type="EMBL" id="PYF06074.1"/>
    </source>
</evidence>
<accession>A0A318TN98</accession>
<sequence length="302" mass="35209">MIYKARTESPELKLLKALKNRYPSPITNQTYYTLNKGYVGEVLFDQLIEKLTCPCLVLNDLLLQVNNQTFQVDALMILSNQIHVFEVKNLEGDYFYEKECFFPRNKPGNEISNPLLQLERATSLLRQLLQKLDFPISIQSSVIFINPKFVLYQAPMDKPILFANQLDRFIQKFNSIQTPLGKKQQQLAAKLLSLNENETPYKRLPTYQYQDLRKGITCSACHSFSVEVQHSKCICSDCGFEEKVKAAVLRSVEEFKMLFPDEKITTNRIYEWCKIIACKKKVQRILSSNYKKVGVHQWSYYE</sequence>
<protein>
    <submittedName>
        <fullName evidence="2">Nuclease-like protein</fullName>
    </submittedName>
</protein>
<feature type="domain" description="NERD" evidence="1">
    <location>
        <begin position="36"/>
        <end position="148"/>
    </location>
</feature>
<evidence type="ECO:0000313" key="3">
    <source>
        <dbReference type="Proteomes" id="UP000247416"/>
    </source>
</evidence>
<dbReference type="InterPro" id="IPR011528">
    <property type="entry name" value="NERD"/>
</dbReference>
<dbReference type="RefSeq" id="WP_107932956.1">
    <property type="nucleotide sequence ID" value="NZ_PYWJ01000004.1"/>
</dbReference>
<dbReference type="Pfam" id="PF08378">
    <property type="entry name" value="NERD"/>
    <property type="match status" value="1"/>
</dbReference>
<dbReference type="EMBL" id="QJTJ01000012">
    <property type="protein sequence ID" value="PYF06074.1"/>
    <property type="molecule type" value="Genomic_DNA"/>
</dbReference>
<dbReference type="OrthoDB" id="2164794at2"/>
<keyword evidence="3" id="KW-1185">Reference proteome</keyword>
<proteinExistence type="predicted"/>
<dbReference type="PROSITE" id="PS50965">
    <property type="entry name" value="NERD"/>
    <property type="match status" value="1"/>
</dbReference>
<gene>
    <name evidence="2" type="ORF">BJ095_11235</name>
</gene>
<dbReference type="Proteomes" id="UP000247416">
    <property type="component" value="Unassembled WGS sequence"/>
</dbReference>
<dbReference type="AlphaFoldDB" id="A0A318TN98"/>
<name>A0A318TN98_9BACL</name>
<evidence type="ECO:0000259" key="1">
    <source>
        <dbReference type="PROSITE" id="PS50965"/>
    </source>
</evidence>
<organism evidence="2 3">
    <name type="scientific">Ureibacillus chungkukjangi</name>
    <dbReference type="NCBI Taxonomy" id="1202712"/>
    <lineage>
        <taxon>Bacteria</taxon>
        <taxon>Bacillati</taxon>
        <taxon>Bacillota</taxon>
        <taxon>Bacilli</taxon>
        <taxon>Bacillales</taxon>
        <taxon>Caryophanaceae</taxon>
        <taxon>Ureibacillus</taxon>
    </lineage>
</organism>
<reference evidence="2 3" key="1">
    <citation type="submission" date="2018-06" db="EMBL/GenBank/DDBJ databases">
        <title>Genomic Encyclopedia of Archaeal and Bacterial Type Strains, Phase II (KMG-II): from individual species to whole genera.</title>
        <authorList>
            <person name="Goeker M."/>
        </authorList>
    </citation>
    <scope>NUCLEOTIDE SEQUENCE [LARGE SCALE GENOMIC DNA]</scope>
    <source>
        <strain evidence="2 3">KACC 16626</strain>
    </source>
</reference>